<dbReference type="InterPro" id="IPR043502">
    <property type="entry name" value="DNA/RNA_pol_sf"/>
</dbReference>
<dbReference type="SUPFAM" id="SSF53098">
    <property type="entry name" value="Ribonuclease H-like"/>
    <property type="match status" value="1"/>
</dbReference>
<keyword evidence="1" id="KW-0645">Protease</keyword>
<keyword evidence="1" id="KW-0378">Hydrolase</keyword>
<dbReference type="OrthoDB" id="1746033at2759"/>
<keyword evidence="5" id="KW-1185">Reference proteome</keyword>
<dbReference type="InterPro" id="IPR036397">
    <property type="entry name" value="RNaseH_sf"/>
</dbReference>
<feature type="domain" description="Integrase catalytic" evidence="3">
    <location>
        <begin position="479"/>
        <end position="644"/>
    </location>
</feature>
<dbReference type="Pfam" id="PF22936">
    <property type="entry name" value="Pol_BBD"/>
    <property type="match status" value="1"/>
</dbReference>
<dbReference type="SUPFAM" id="SSF56672">
    <property type="entry name" value="DNA/RNA polymerases"/>
    <property type="match status" value="1"/>
</dbReference>
<gene>
    <name evidence="4" type="ORF">MERR_LOCUS18356</name>
</gene>
<dbReference type="InterPro" id="IPR054722">
    <property type="entry name" value="PolX-like_BBD"/>
</dbReference>
<comment type="caution">
    <text evidence="4">The sequence shown here is derived from an EMBL/GenBank/DDBJ whole genome shotgun (WGS) entry which is preliminary data.</text>
</comment>
<name>A0A6D2IRS1_9BRAS</name>
<proteinExistence type="predicted"/>
<dbReference type="Gene3D" id="3.30.420.10">
    <property type="entry name" value="Ribonuclease H-like superfamily/Ribonuclease H"/>
    <property type="match status" value="1"/>
</dbReference>
<evidence type="ECO:0000256" key="1">
    <source>
        <dbReference type="ARBA" id="ARBA00022750"/>
    </source>
</evidence>
<dbReference type="InterPro" id="IPR001584">
    <property type="entry name" value="Integrase_cat-core"/>
</dbReference>
<dbReference type="EMBL" id="CACVBM020001103">
    <property type="protein sequence ID" value="CAA7031121.1"/>
    <property type="molecule type" value="Genomic_DNA"/>
</dbReference>
<feature type="region of interest" description="Disordered" evidence="2">
    <location>
        <begin position="784"/>
        <end position="810"/>
    </location>
</feature>
<dbReference type="InterPro" id="IPR025724">
    <property type="entry name" value="GAG-pre-integrase_dom"/>
</dbReference>
<dbReference type="Pfam" id="PF00665">
    <property type="entry name" value="rve"/>
    <property type="match status" value="1"/>
</dbReference>
<dbReference type="InterPro" id="IPR013103">
    <property type="entry name" value="RVT_2"/>
</dbReference>
<dbReference type="Proteomes" id="UP000467841">
    <property type="component" value="Unassembled WGS sequence"/>
</dbReference>
<dbReference type="InterPro" id="IPR012337">
    <property type="entry name" value="RNaseH-like_sf"/>
</dbReference>
<dbReference type="CDD" id="cd09272">
    <property type="entry name" value="RNase_HI_RT_Ty1"/>
    <property type="match status" value="1"/>
</dbReference>
<dbReference type="GO" id="GO:0003676">
    <property type="term" value="F:nucleic acid binding"/>
    <property type="evidence" value="ECO:0007669"/>
    <property type="project" value="InterPro"/>
</dbReference>
<organism evidence="4 5">
    <name type="scientific">Microthlaspi erraticum</name>
    <dbReference type="NCBI Taxonomy" id="1685480"/>
    <lineage>
        <taxon>Eukaryota</taxon>
        <taxon>Viridiplantae</taxon>
        <taxon>Streptophyta</taxon>
        <taxon>Embryophyta</taxon>
        <taxon>Tracheophyta</taxon>
        <taxon>Spermatophyta</taxon>
        <taxon>Magnoliopsida</taxon>
        <taxon>eudicotyledons</taxon>
        <taxon>Gunneridae</taxon>
        <taxon>Pentapetalae</taxon>
        <taxon>rosids</taxon>
        <taxon>malvids</taxon>
        <taxon>Brassicales</taxon>
        <taxon>Brassicaceae</taxon>
        <taxon>Coluteocarpeae</taxon>
        <taxon>Microthlaspi</taxon>
    </lineage>
</organism>
<evidence type="ECO:0000259" key="3">
    <source>
        <dbReference type="PROSITE" id="PS50994"/>
    </source>
</evidence>
<feature type="compositionally biased region" description="Basic and acidic residues" evidence="2">
    <location>
        <begin position="784"/>
        <end position="795"/>
    </location>
</feature>
<dbReference type="Pfam" id="PF14244">
    <property type="entry name" value="Retrotran_gag_3"/>
    <property type="match status" value="1"/>
</dbReference>
<accession>A0A6D2IRS1</accession>
<evidence type="ECO:0000256" key="2">
    <source>
        <dbReference type="SAM" id="MobiDB-lite"/>
    </source>
</evidence>
<evidence type="ECO:0000313" key="4">
    <source>
        <dbReference type="EMBL" id="CAA7031121.1"/>
    </source>
</evidence>
<evidence type="ECO:0000313" key="5">
    <source>
        <dbReference type="Proteomes" id="UP000467841"/>
    </source>
</evidence>
<reference evidence="4" key="1">
    <citation type="submission" date="2020-01" db="EMBL/GenBank/DDBJ databases">
        <authorList>
            <person name="Mishra B."/>
        </authorList>
    </citation>
    <scope>NUCLEOTIDE SEQUENCE [LARGE SCALE GENOMIC DNA]</scope>
</reference>
<dbReference type="PANTHER" id="PTHR11439:SF462">
    <property type="match status" value="1"/>
</dbReference>
<dbReference type="PANTHER" id="PTHR11439">
    <property type="entry name" value="GAG-POL-RELATED RETROTRANSPOSON"/>
    <property type="match status" value="1"/>
</dbReference>
<protein>
    <recommendedName>
        <fullName evidence="3">Integrase catalytic domain-containing protein</fullName>
    </recommendedName>
</protein>
<dbReference type="PROSITE" id="PS50994">
    <property type="entry name" value="INTEGRASE"/>
    <property type="match status" value="1"/>
</dbReference>
<sequence length="1354" mass="153433">MVSERDDLENIDSDTEILPNPGNLAMALVEKEMKGAYQLSATENPAVRTALRVKKKFGFVDGSVTEPAKDAADHEDWLSAKSMVTLWILNTVDSKVRRTLANKEDPAELWKEIKERFSEGNGPRIQEIKAELACGLCKCNLNSELEKKREEDRIHQFLLGLDDAIYGGVRTSIISTDPLPNLNQVYSKCNVKEEKLKLTCTNCKKKGHTAETCYQTIGYPEWWGERAGQRGGRGGGRGMGRGRGMVRANAVIGPNSGDGEISTEAERSGYIGLTNEQWSTLIKLLEEKQGATPRLTGKSFSHDWVIDTGASNHMTGYVDLLNDRKYMLPCGIGLPNGKQSLSREKGTVIFDEDFALKNVLFVPDLRCNLISVSQLIKDLDVVLQIANKGCVIQDRIERRLIGAGELRDGLYFFRRLKNFRALPLNKDGADEMWHQRLGHPSNGVFDLLPIVGNRSRDFSVCDTCVKAKHSREVFHSSDNKSDEIFDMIHCDLWGPYRSPSLCNSYYFLTIVDDHSRGVWVFLLRDKTQVKETLRNFITMAHRQFGKKIKIVRSDNGTEFTSFASEFREQGIRHQTSCVGTPQQNGRVERKHRHILNVARALLFQSSLPVKFLGESVLTAAYLINRTPSRLLKGKSPYELIYGVPPTYDNLKVFGCLAFAHNQRRGGDKFESRSRRCLFVGYPFDKKGWNLFDLETEEVFVSRDVIFVEDVFPLRHESLAGASNDDSNRPLDFGLFDDDEPEVVESRLDDTHLGKPVDPVTHEENVTAKRIESTDNVQRQEECLEGTHENVTKDSCDDTQPTTENLGRGMRSKKIPSKLNDFVLNTIRETEGVDGEIEISFEESMDEHSFHPISHYLDSKSFSPRHRAFLAALHAETAPIFFKDAVVYKKWREAMLAEIEALDLNGTWDLVELPKGKTAIGCKWVYTIKFRADGTLERYKARLVALGNRQVEGVDYSDTFAPVIKMSTIRLFLEVAAAKQWELHQMDVHNAFLHGDLDEEVYMRLPPGFRVGDKQMSYSDYSLFYLRKEGIEIYILVYVDDLVIGGNDSKAIGDFKQYLGECFHMKDLGKLKYFLGIEVARNKDGIFLCQRKYTLDIISDAGCLGSKPATSPIEQQHKLALSDKPFLEDPERYRRLVGRLIYLLATRPDLTYVVHVLSQFMHQPRIDHWETALRVVRYLKGTPGQGVLLKSDSDLRLRGWCDADFSGCRLTRRSLGALFITLGTSPVSWKAKKQDVVSQSSAESEYRSMAKAVGELKWLRDVLIDLGITQTQPMELYCDNQAALYIAANPVFHERTKHVERDCHTVRDSIVDGTIVTKKVDTHDQLADVFTKALGRRDFENIISKLGIYNPYAPT</sequence>
<dbReference type="Pfam" id="PF25597">
    <property type="entry name" value="SH3_retrovirus"/>
    <property type="match status" value="1"/>
</dbReference>
<dbReference type="Pfam" id="PF07727">
    <property type="entry name" value="RVT_2"/>
    <property type="match status" value="2"/>
</dbReference>
<dbReference type="InterPro" id="IPR057670">
    <property type="entry name" value="SH3_retrovirus"/>
</dbReference>
<dbReference type="Pfam" id="PF13976">
    <property type="entry name" value="gag_pre-integrs"/>
    <property type="match status" value="1"/>
</dbReference>
<dbReference type="GO" id="GO:0004190">
    <property type="term" value="F:aspartic-type endopeptidase activity"/>
    <property type="evidence" value="ECO:0007669"/>
    <property type="project" value="UniProtKB-KW"/>
</dbReference>
<keyword evidence="1" id="KW-0064">Aspartyl protease</keyword>
<dbReference type="GO" id="GO:0015074">
    <property type="term" value="P:DNA integration"/>
    <property type="evidence" value="ECO:0007669"/>
    <property type="project" value="InterPro"/>
</dbReference>
<dbReference type="InterPro" id="IPR029472">
    <property type="entry name" value="Copia-like_N"/>
</dbReference>